<protein>
    <recommendedName>
        <fullName evidence="6">U3 small nucleolar RNA-associated protein 11</fullName>
        <shortName evidence="6">U3 snoRNA-associated protein 11</shortName>
    </recommendedName>
</protein>
<dbReference type="PIRSF" id="PIRSF015952">
    <property type="entry name" value="U3snoRNP11"/>
    <property type="match status" value="1"/>
</dbReference>
<gene>
    <name evidence="8" type="ORF">HETSPECPRED_003736</name>
</gene>
<keyword evidence="5 6" id="KW-0539">Nucleus</keyword>
<proteinExistence type="inferred from homology"/>
<reference evidence="8" key="1">
    <citation type="submission" date="2021-03" db="EMBL/GenBank/DDBJ databases">
        <authorList>
            <person name="Tagirdzhanova G."/>
        </authorList>
    </citation>
    <scope>NUCLEOTIDE SEQUENCE</scope>
</reference>
<evidence type="ECO:0000256" key="1">
    <source>
        <dbReference type="ARBA" id="ARBA00004099"/>
    </source>
</evidence>
<dbReference type="AlphaFoldDB" id="A0A8H3F308"/>
<dbReference type="PANTHER" id="PTHR12838:SF0">
    <property type="entry name" value="U3 SMALL NUCLEOLAR RNA-ASSOCIATED PROTEIN 11-RELATED"/>
    <property type="match status" value="1"/>
</dbReference>
<dbReference type="Proteomes" id="UP000664521">
    <property type="component" value="Unassembled WGS sequence"/>
</dbReference>
<evidence type="ECO:0000256" key="7">
    <source>
        <dbReference type="SAM" id="MobiDB-lite"/>
    </source>
</evidence>
<dbReference type="GO" id="GO:0032040">
    <property type="term" value="C:small-subunit processome"/>
    <property type="evidence" value="ECO:0007669"/>
    <property type="project" value="UniProtKB-UniRule"/>
</dbReference>
<comment type="caution">
    <text evidence="8">The sequence shown here is derived from an EMBL/GenBank/DDBJ whole genome shotgun (WGS) entry which is preliminary data.</text>
</comment>
<keyword evidence="9" id="KW-1185">Reference proteome</keyword>
<feature type="region of interest" description="Disordered" evidence="7">
    <location>
        <begin position="1"/>
        <end position="24"/>
    </location>
</feature>
<feature type="region of interest" description="Disordered" evidence="7">
    <location>
        <begin position="214"/>
        <end position="234"/>
    </location>
</feature>
<comment type="subcellular location">
    <subcellularLocation>
        <location evidence="2 6">Nucleus</location>
        <location evidence="2 6">Nucleolus</location>
    </subcellularLocation>
</comment>
<accession>A0A8H3F308</accession>
<name>A0A8H3F308_9LECA</name>
<dbReference type="GO" id="GO:0006364">
    <property type="term" value="P:rRNA processing"/>
    <property type="evidence" value="ECO:0007669"/>
    <property type="project" value="UniProtKB-UniRule"/>
</dbReference>
<dbReference type="Pfam" id="PF03998">
    <property type="entry name" value="Utp11"/>
    <property type="match status" value="1"/>
</dbReference>
<evidence type="ECO:0000256" key="5">
    <source>
        <dbReference type="ARBA" id="ARBA00023242"/>
    </source>
</evidence>
<evidence type="ECO:0000256" key="6">
    <source>
        <dbReference type="PIRNR" id="PIRNR015952"/>
    </source>
</evidence>
<dbReference type="PANTHER" id="PTHR12838">
    <property type="entry name" value="U3 SMALL NUCLEOLAR RNA-ASSOCIATED PROTEIN 11"/>
    <property type="match status" value="1"/>
</dbReference>
<evidence type="ECO:0000313" key="9">
    <source>
        <dbReference type="Proteomes" id="UP000664521"/>
    </source>
</evidence>
<feature type="compositionally biased region" description="Basic and acidic residues" evidence="7">
    <location>
        <begin position="15"/>
        <end position="24"/>
    </location>
</feature>
<dbReference type="InterPro" id="IPR007144">
    <property type="entry name" value="SSU_processome_Utp11"/>
</dbReference>
<evidence type="ECO:0000313" key="8">
    <source>
        <dbReference type="EMBL" id="CAF9918356.1"/>
    </source>
</evidence>
<evidence type="ECO:0000256" key="4">
    <source>
        <dbReference type="ARBA" id="ARBA00022552"/>
    </source>
</evidence>
<evidence type="ECO:0000256" key="3">
    <source>
        <dbReference type="ARBA" id="ARBA00008105"/>
    </source>
</evidence>
<comment type="subunit">
    <text evidence="6">Component of the ribosomal small subunit (SSU) processome.</text>
</comment>
<evidence type="ECO:0000256" key="2">
    <source>
        <dbReference type="ARBA" id="ARBA00004604"/>
    </source>
</evidence>
<comment type="similarity">
    <text evidence="3 6">Belongs to the UTP11 family.</text>
</comment>
<comment type="function">
    <text evidence="1 6">Involved in nucleolar processing of pre-18S ribosomal RNA.</text>
</comment>
<sequence>MSSMRNAVQRRNHKERAQPREREKWGVLEKHKDYSLRAADYNAKKARLKILRQKAAERNPDEFYFGMYSSTTHDRGQKLAGRGNQVLSHDAVKLLKTQDAGYLKTLGQQTKKAKEKLERAFVLTEGKGVVVRGQASREVGAKRIMFVDNLEDQSHWSQAKVQTQDTPFNETDGLADLEGVEEREKAMKLLNGPPKSQRVIEAETEALRSARILRKKRKRDEETQSSRLKALKSREKDLLTAERELDLQRAKMSGSVGGVNKAGVKWRIRERKR</sequence>
<dbReference type="OrthoDB" id="29058at2759"/>
<organism evidence="8 9">
    <name type="scientific">Heterodermia speciosa</name>
    <dbReference type="NCBI Taxonomy" id="116794"/>
    <lineage>
        <taxon>Eukaryota</taxon>
        <taxon>Fungi</taxon>
        <taxon>Dikarya</taxon>
        <taxon>Ascomycota</taxon>
        <taxon>Pezizomycotina</taxon>
        <taxon>Lecanoromycetes</taxon>
        <taxon>OSLEUM clade</taxon>
        <taxon>Lecanoromycetidae</taxon>
        <taxon>Caliciales</taxon>
        <taxon>Physciaceae</taxon>
        <taxon>Heterodermia</taxon>
    </lineage>
</organism>
<dbReference type="EMBL" id="CAJPDS010000022">
    <property type="protein sequence ID" value="CAF9918356.1"/>
    <property type="molecule type" value="Genomic_DNA"/>
</dbReference>
<keyword evidence="4 6" id="KW-0698">rRNA processing</keyword>